<sequence>MKDFKIDTDELERIVTHLPTGIRFRFTPTDTEPEGLDPDSVLLYDDLGGVWIGQVIAGEHDDVIMIAAWDAINEKYWEESQHSE</sequence>
<accession>A0A1I3IKD1</accession>
<organism evidence="1 2">
    <name type="scientific">Parapedobacter indicus</name>
    <dbReference type="NCBI Taxonomy" id="1477437"/>
    <lineage>
        <taxon>Bacteria</taxon>
        <taxon>Pseudomonadati</taxon>
        <taxon>Bacteroidota</taxon>
        <taxon>Sphingobacteriia</taxon>
        <taxon>Sphingobacteriales</taxon>
        <taxon>Sphingobacteriaceae</taxon>
        <taxon>Parapedobacter</taxon>
    </lineage>
</organism>
<evidence type="ECO:0000313" key="2">
    <source>
        <dbReference type="Proteomes" id="UP000198670"/>
    </source>
</evidence>
<dbReference type="EMBL" id="FOQO01000004">
    <property type="protein sequence ID" value="SFI48382.1"/>
    <property type="molecule type" value="Genomic_DNA"/>
</dbReference>
<dbReference type="OrthoDB" id="9873694at2"/>
<protein>
    <submittedName>
        <fullName evidence="1">Uncharacterized protein</fullName>
    </submittedName>
</protein>
<dbReference type="AlphaFoldDB" id="A0A1I3IKD1"/>
<reference evidence="1 2" key="1">
    <citation type="submission" date="2016-10" db="EMBL/GenBank/DDBJ databases">
        <authorList>
            <person name="de Groot N.N."/>
        </authorList>
    </citation>
    <scope>NUCLEOTIDE SEQUENCE [LARGE SCALE GENOMIC DNA]</scope>
    <source>
        <strain evidence="1 2">RK1</strain>
    </source>
</reference>
<dbReference type="STRING" id="1477437.SAMN05444682_104128"/>
<keyword evidence="2" id="KW-1185">Reference proteome</keyword>
<dbReference type="Proteomes" id="UP000198670">
    <property type="component" value="Unassembled WGS sequence"/>
</dbReference>
<name>A0A1I3IKD1_9SPHI</name>
<gene>
    <name evidence="1" type="ORF">SAMN05444682_104128</name>
</gene>
<dbReference type="RefSeq" id="WP_090626398.1">
    <property type="nucleotide sequence ID" value="NZ_FOQO01000004.1"/>
</dbReference>
<proteinExistence type="predicted"/>
<evidence type="ECO:0000313" key="1">
    <source>
        <dbReference type="EMBL" id="SFI48382.1"/>
    </source>
</evidence>